<name>X1K875_9ZZZZ</name>
<feature type="non-terminal residue" evidence="1">
    <location>
        <position position="166"/>
    </location>
</feature>
<proteinExistence type="predicted"/>
<comment type="caution">
    <text evidence="1">The sequence shown here is derived from an EMBL/GenBank/DDBJ whole genome shotgun (WGS) entry which is preliminary data.</text>
</comment>
<organism evidence="1">
    <name type="scientific">marine sediment metagenome</name>
    <dbReference type="NCBI Taxonomy" id="412755"/>
    <lineage>
        <taxon>unclassified sequences</taxon>
        <taxon>metagenomes</taxon>
        <taxon>ecological metagenomes</taxon>
    </lineage>
</organism>
<dbReference type="AlphaFoldDB" id="X1K875"/>
<dbReference type="EMBL" id="BARU01039173">
    <property type="protein sequence ID" value="GAH78283.1"/>
    <property type="molecule type" value="Genomic_DNA"/>
</dbReference>
<reference evidence="1" key="1">
    <citation type="journal article" date="2014" name="Front. Microbiol.">
        <title>High frequency of phylogenetically diverse reductive dehalogenase-homologous genes in deep subseafloor sedimentary metagenomes.</title>
        <authorList>
            <person name="Kawai M."/>
            <person name="Futagami T."/>
            <person name="Toyoda A."/>
            <person name="Takaki Y."/>
            <person name="Nishi S."/>
            <person name="Hori S."/>
            <person name="Arai W."/>
            <person name="Tsubouchi T."/>
            <person name="Morono Y."/>
            <person name="Uchiyama I."/>
            <person name="Ito T."/>
            <person name="Fujiyama A."/>
            <person name="Inagaki F."/>
            <person name="Takami H."/>
        </authorList>
    </citation>
    <scope>NUCLEOTIDE SEQUENCE</scope>
    <source>
        <strain evidence="1">Expedition CK06-06</strain>
    </source>
</reference>
<gene>
    <name evidence="1" type="ORF">S03H2_60751</name>
</gene>
<sequence length="166" mass="19204">MTQTNPPGYPLPDGELGDDDLVCQLVYLPNRPEYWQALLAAVHYFSTWKAWERDDDKRGKDAAANWRDAFELTIGCWRMTCLEELTETVTDILELLQTKKDCCDDNVTYDIVEDIETDIVPFEGDAPEVYGETEIEDWDEWAEHVCYNAHLYVDYLAHAGDTIWEA</sequence>
<evidence type="ECO:0000313" key="1">
    <source>
        <dbReference type="EMBL" id="GAH78283.1"/>
    </source>
</evidence>
<protein>
    <submittedName>
        <fullName evidence="1">Uncharacterized protein</fullName>
    </submittedName>
</protein>
<accession>X1K875</accession>